<dbReference type="AlphaFoldDB" id="A0A1J7C1X4"/>
<dbReference type="InterPro" id="IPR050963">
    <property type="entry name" value="Sirohydro_Cobaltochel/CbiX"/>
</dbReference>
<keyword evidence="2" id="KW-0456">Lyase</keyword>
<dbReference type="EMBL" id="MLCF01000144">
    <property type="protein sequence ID" value="OIV35588.1"/>
    <property type="molecule type" value="Genomic_DNA"/>
</dbReference>
<keyword evidence="4" id="KW-1185">Reference proteome</keyword>
<evidence type="ECO:0008006" key="5">
    <source>
        <dbReference type="Google" id="ProtNLM"/>
    </source>
</evidence>
<dbReference type="STRING" id="1428644.BIV57_20935"/>
<dbReference type="Proteomes" id="UP000243342">
    <property type="component" value="Unassembled WGS sequence"/>
</dbReference>
<organism evidence="3 4">
    <name type="scientific">Mangrovactinospora gilvigrisea</name>
    <dbReference type="NCBI Taxonomy" id="1428644"/>
    <lineage>
        <taxon>Bacteria</taxon>
        <taxon>Bacillati</taxon>
        <taxon>Actinomycetota</taxon>
        <taxon>Actinomycetes</taxon>
        <taxon>Kitasatosporales</taxon>
        <taxon>Streptomycetaceae</taxon>
        <taxon>Mangrovactinospora</taxon>
    </lineage>
</organism>
<dbReference type="CDD" id="cd03416">
    <property type="entry name" value="CbiX_SirB_N"/>
    <property type="match status" value="1"/>
</dbReference>
<proteinExistence type="predicted"/>
<protein>
    <recommendedName>
        <fullName evidence="5">Cobalamin biosynthesis protein CbiX</fullName>
    </recommendedName>
</protein>
<dbReference type="PANTHER" id="PTHR33542">
    <property type="entry name" value="SIROHYDROCHLORIN FERROCHELATASE, CHLOROPLASTIC"/>
    <property type="match status" value="1"/>
</dbReference>
<evidence type="ECO:0000256" key="2">
    <source>
        <dbReference type="ARBA" id="ARBA00023239"/>
    </source>
</evidence>
<accession>A0A1J7C1X4</accession>
<dbReference type="Pfam" id="PF01903">
    <property type="entry name" value="CbiX"/>
    <property type="match status" value="2"/>
</dbReference>
<dbReference type="SUPFAM" id="SSF53800">
    <property type="entry name" value="Chelatase"/>
    <property type="match status" value="1"/>
</dbReference>
<dbReference type="PANTHER" id="PTHR33542:SF5">
    <property type="entry name" value="FERROCHELATASE CHE1"/>
    <property type="match status" value="1"/>
</dbReference>
<name>A0A1J7C1X4_9ACTN</name>
<evidence type="ECO:0000256" key="1">
    <source>
        <dbReference type="ARBA" id="ARBA00022723"/>
    </source>
</evidence>
<sequence length="286" mass="28358">MTAGGTALLAVAHGSRDPRHAATVRALTARLRAHAPGARVAFAFLDHNAPTVGAAVDRLAAEGASEVTAVPLLLGNAYHAKVDLPALLRESAVRHPGLTLRQAPVLGPSPLLGAALRRRLAEAGAGSAGDRSTGLLLGWAGSSDPGAVAAVRDLAAGLHGVAGPVATAAAGQAPASVTEAVELLRAAGARRIALARYVIAPGLLPDRLADAARAACAERGLGLTVAQVLGDAPELASLAAARAYSSRPVAAITGSSVPVPVPVGPVPVVPEAADAGAARRERRVSA</sequence>
<dbReference type="RefSeq" id="WP_071658483.1">
    <property type="nucleotide sequence ID" value="NZ_MLCF01000144.1"/>
</dbReference>
<reference evidence="3 4" key="1">
    <citation type="submission" date="2016-10" db="EMBL/GenBank/DDBJ databases">
        <title>Genome sequence of Streptomyces gilvigriseus MUSC 26.</title>
        <authorList>
            <person name="Lee L.-H."/>
            <person name="Ser H.-L."/>
        </authorList>
    </citation>
    <scope>NUCLEOTIDE SEQUENCE [LARGE SCALE GENOMIC DNA]</scope>
    <source>
        <strain evidence="3 4">MUSC 26</strain>
    </source>
</reference>
<dbReference type="InterPro" id="IPR002762">
    <property type="entry name" value="CbiX-like"/>
</dbReference>
<evidence type="ECO:0000313" key="4">
    <source>
        <dbReference type="Proteomes" id="UP000243342"/>
    </source>
</evidence>
<keyword evidence="1" id="KW-0479">Metal-binding</keyword>
<dbReference type="OrthoDB" id="482456at2"/>
<dbReference type="Gene3D" id="3.40.50.1400">
    <property type="match status" value="2"/>
</dbReference>
<dbReference type="GO" id="GO:0046872">
    <property type="term" value="F:metal ion binding"/>
    <property type="evidence" value="ECO:0007669"/>
    <property type="project" value="UniProtKB-KW"/>
</dbReference>
<dbReference type="GO" id="GO:0016829">
    <property type="term" value="F:lyase activity"/>
    <property type="evidence" value="ECO:0007669"/>
    <property type="project" value="UniProtKB-KW"/>
</dbReference>
<comment type="caution">
    <text evidence="3">The sequence shown here is derived from an EMBL/GenBank/DDBJ whole genome shotgun (WGS) entry which is preliminary data.</text>
</comment>
<evidence type="ECO:0000313" key="3">
    <source>
        <dbReference type="EMBL" id="OIV35588.1"/>
    </source>
</evidence>
<gene>
    <name evidence="3" type="ORF">BIV57_20935</name>
</gene>